<comment type="caution">
    <text evidence="2">The sequence shown here is derived from an EMBL/GenBank/DDBJ whole genome shotgun (WGS) entry which is preliminary data.</text>
</comment>
<protein>
    <submittedName>
        <fullName evidence="2">Uncharacterized protein</fullName>
    </submittedName>
</protein>
<organism evidence="2 3">
    <name type="scientific">Pristionchus mayeri</name>
    <dbReference type="NCBI Taxonomy" id="1317129"/>
    <lineage>
        <taxon>Eukaryota</taxon>
        <taxon>Metazoa</taxon>
        <taxon>Ecdysozoa</taxon>
        <taxon>Nematoda</taxon>
        <taxon>Chromadorea</taxon>
        <taxon>Rhabditida</taxon>
        <taxon>Rhabditina</taxon>
        <taxon>Diplogasteromorpha</taxon>
        <taxon>Diplogasteroidea</taxon>
        <taxon>Neodiplogasteridae</taxon>
        <taxon>Pristionchus</taxon>
    </lineage>
</organism>
<dbReference type="PANTHER" id="PTHR31627">
    <property type="entry name" value="SERPENTINE RECEPTOR CLASS GAMMA-RELATED"/>
    <property type="match status" value="1"/>
</dbReference>
<feature type="non-terminal residue" evidence="2">
    <location>
        <position position="1"/>
    </location>
</feature>
<sequence>GMHFRSKLPELQGSFYSFFIFTGILLFSCFFIVFNKNVIEKNLQNIHKYILVYKCLFFASHWLSLSHTVGKVLGVAARFTAICFPLADRDFWSPRRVRVAGLLMYIVPFLLYVFVFPAKVTYR</sequence>
<evidence type="ECO:0000256" key="1">
    <source>
        <dbReference type="SAM" id="Phobius"/>
    </source>
</evidence>
<dbReference type="AlphaFoldDB" id="A0AAN4Z4G1"/>
<accession>A0AAN4Z4G1</accession>
<keyword evidence="1" id="KW-0472">Membrane</keyword>
<keyword evidence="3" id="KW-1185">Reference proteome</keyword>
<keyword evidence="1" id="KW-0812">Transmembrane</keyword>
<keyword evidence="1" id="KW-1133">Transmembrane helix</keyword>
<proteinExistence type="predicted"/>
<dbReference type="EMBL" id="BTRK01000001">
    <property type="protein sequence ID" value="GMR30510.1"/>
    <property type="molecule type" value="Genomic_DNA"/>
</dbReference>
<evidence type="ECO:0000313" key="2">
    <source>
        <dbReference type="EMBL" id="GMR30510.1"/>
    </source>
</evidence>
<name>A0AAN4Z4G1_9BILA</name>
<dbReference type="Proteomes" id="UP001328107">
    <property type="component" value="Unassembled WGS sequence"/>
</dbReference>
<reference evidence="3" key="1">
    <citation type="submission" date="2022-10" db="EMBL/GenBank/DDBJ databases">
        <title>Genome assembly of Pristionchus species.</title>
        <authorList>
            <person name="Yoshida K."/>
            <person name="Sommer R.J."/>
        </authorList>
    </citation>
    <scope>NUCLEOTIDE SEQUENCE [LARGE SCALE GENOMIC DNA]</scope>
    <source>
        <strain evidence="3">RS5460</strain>
    </source>
</reference>
<feature type="transmembrane region" description="Helical" evidence="1">
    <location>
        <begin position="99"/>
        <end position="118"/>
    </location>
</feature>
<feature type="transmembrane region" description="Helical" evidence="1">
    <location>
        <begin position="15"/>
        <end position="34"/>
    </location>
</feature>
<evidence type="ECO:0000313" key="3">
    <source>
        <dbReference type="Proteomes" id="UP001328107"/>
    </source>
</evidence>
<dbReference type="InterPro" id="IPR051119">
    <property type="entry name" value="Nematode_SR-like"/>
</dbReference>
<gene>
    <name evidence="2" type="ORF">PMAYCL1PPCAC_00705</name>
</gene>
<dbReference type="PANTHER" id="PTHR31627:SF42">
    <property type="entry name" value="G_PROTEIN_RECEP_F1_2 DOMAIN-CONTAINING PROTEIN-RELATED"/>
    <property type="match status" value="1"/>
</dbReference>